<reference evidence="12 13" key="1">
    <citation type="journal article" date="2018" name="Nat. Biotechnol.">
        <title>A standardized bacterial taxonomy based on genome phylogeny substantially revises the tree of life.</title>
        <authorList>
            <person name="Parks D.H."/>
            <person name="Chuvochina M."/>
            <person name="Waite D.W."/>
            <person name="Rinke C."/>
            <person name="Skarshewski A."/>
            <person name="Chaumeil P.A."/>
            <person name="Hugenholtz P."/>
        </authorList>
    </citation>
    <scope>NUCLEOTIDE SEQUENCE [LARGE SCALE GENOMIC DNA]</scope>
    <source>
        <strain evidence="12">UBA11728</strain>
    </source>
</reference>
<gene>
    <name evidence="12" type="ORF">DHW61_03820</name>
</gene>
<evidence type="ECO:0000259" key="11">
    <source>
        <dbReference type="PROSITE" id="PS50975"/>
    </source>
</evidence>
<organism evidence="12 13">
    <name type="scientific">Lachnoclostridium phytofermentans</name>
    <dbReference type="NCBI Taxonomy" id="66219"/>
    <lineage>
        <taxon>Bacteria</taxon>
        <taxon>Bacillati</taxon>
        <taxon>Bacillota</taxon>
        <taxon>Clostridia</taxon>
        <taxon>Lachnospirales</taxon>
        <taxon>Lachnospiraceae</taxon>
    </lineage>
</organism>
<dbReference type="Pfam" id="PF07478">
    <property type="entry name" value="Dala_Dala_lig_C"/>
    <property type="match status" value="1"/>
</dbReference>
<evidence type="ECO:0000256" key="9">
    <source>
        <dbReference type="ARBA" id="ARBA00023316"/>
    </source>
</evidence>
<dbReference type="Gene3D" id="3.40.50.20">
    <property type="match status" value="1"/>
</dbReference>
<dbReference type="Proteomes" id="UP000262969">
    <property type="component" value="Unassembled WGS sequence"/>
</dbReference>
<dbReference type="GO" id="GO:0046872">
    <property type="term" value="F:metal ion binding"/>
    <property type="evidence" value="ECO:0007669"/>
    <property type="project" value="InterPro"/>
</dbReference>
<comment type="caution">
    <text evidence="12">The sequence shown here is derived from an EMBL/GenBank/DDBJ whole genome shotgun (WGS) entry which is preliminary data.</text>
</comment>
<dbReference type="SUPFAM" id="SSF56059">
    <property type="entry name" value="Glutathione synthetase ATP-binding domain-like"/>
    <property type="match status" value="1"/>
</dbReference>
<evidence type="ECO:0000256" key="6">
    <source>
        <dbReference type="ARBA" id="ARBA00022840"/>
    </source>
</evidence>
<dbReference type="AlphaFoldDB" id="A0A3D2X3Q0"/>
<evidence type="ECO:0000256" key="10">
    <source>
        <dbReference type="PROSITE-ProRule" id="PRU00409"/>
    </source>
</evidence>
<dbReference type="InterPro" id="IPR011761">
    <property type="entry name" value="ATP-grasp"/>
</dbReference>
<evidence type="ECO:0000256" key="5">
    <source>
        <dbReference type="ARBA" id="ARBA00022741"/>
    </source>
</evidence>
<dbReference type="GO" id="GO:0005524">
    <property type="term" value="F:ATP binding"/>
    <property type="evidence" value="ECO:0007669"/>
    <property type="project" value="UniProtKB-UniRule"/>
</dbReference>
<dbReference type="GO" id="GO:0071555">
    <property type="term" value="P:cell wall organization"/>
    <property type="evidence" value="ECO:0007669"/>
    <property type="project" value="UniProtKB-KW"/>
</dbReference>
<comment type="similarity">
    <text evidence="2">Belongs to the D-alanine--D-alanine ligase family.</text>
</comment>
<dbReference type="InterPro" id="IPR013815">
    <property type="entry name" value="ATP_grasp_subdomain_1"/>
</dbReference>
<feature type="domain" description="ATP-grasp" evidence="11">
    <location>
        <begin position="128"/>
        <end position="335"/>
    </location>
</feature>
<keyword evidence="8" id="KW-0573">Peptidoglycan synthesis</keyword>
<evidence type="ECO:0000256" key="7">
    <source>
        <dbReference type="ARBA" id="ARBA00022960"/>
    </source>
</evidence>
<dbReference type="Gene3D" id="3.30.470.20">
    <property type="entry name" value="ATP-grasp fold, B domain"/>
    <property type="match status" value="1"/>
</dbReference>
<dbReference type="InterPro" id="IPR011095">
    <property type="entry name" value="Dala_Dala_lig_C"/>
</dbReference>
<dbReference type="InterPro" id="IPR016185">
    <property type="entry name" value="PreATP-grasp_dom_sf"/>
</dbReference>
<dbReference type="PANTHER" id="PTHR23132:SF23">
    <property type="entry name" value="D-ALANINE--D-ALANINE LIGASE B"/>
    <property type="match status" value="1"/>
</dbReference>
<dbReference type="GO" id="GO:0009252">
    <property type="term" value="P:peptidoglycan biosynthetic process"/>
    <property type="evidence" value="ECO:0007669"/>
    <property type="project" value="UniProtKB-KW"/>
</dbReference>
<proteinExistence type="inferred from homology"/>
<evidence type="ECO:0000256" key="2">
    <source>
        <dbReference type="ARBA" id="ARBA00010871"/>
    </source>
</evidence>
<dbReference type="SUPFAM" id="SSF52440">
    <property type="entry name" value="PreATP-grasp domain"/>
    <property type="match status" value="1"/>
</dbReference>
<accession>A0A3D2X3Q0</accession>
<dbReference type="PROSITE" id="PS50975">
    <property type="entry name" value="ATP_GRASP"/>
    <property type="match status" value="1"/>
</dbReference>
<keyword evidence="5 10" id="KW-0547">Nucleotide-binding</keyword>
<keyword evidence="9" id="KW-0961">Cell wall biogenesis/degradation</keyword>
<name>A0A3D2X3Q0_9FIRM</name>
<dbReference type="EMBL" id="DPVV01000132">
    <property type="protein sequence ID" value="HCL01534.1"/>
    <property type="molecule type" value="Genomic_DNA"/>
</dbReference>
<keyword evidence="6 10" id="KW-0067">ATP-binding</keyword>
<dbReference type="Gene3D" id="3.30.1490.20">
    <property type="entry name" value="ATP-grasp fold, A domain"/>
    <property type="match status" value="1"/>
</dbReference>
<dbReference type="GO" id="GO:0005737">
    <property type="term" value="C:cytoplasm"/>
    <property type="evidence" value="ECO:0007669"/>
    <property type="project" value="UniProtKB-SubCell"/>
</dbReference>
<evidence type="ECO:0000313" key="13">
    <source>
        <dbReference type="Proteomes" id="UP000262969"/>
    </source>
</evidence>
<keyword evidence="4 12" id="KW-0436">Ligase</keyword>
<dbReference type="InterPro" id="IPR000291">
    <property type="entry name" value="D-Ala_lig_Van_CS"/>
</dbReference>
<sequence>MENDAKGSLGDEADPYSKLRVGITYNLKKGIRTEVIDAEAEYDSIDTVLAIKNALEGDNCHVELMEADTDLPKRLQETPVDIVFNIAEGLKGRGREAEVPAVLNMFNIPYTGSDETTLCLALDKALCKRVLSTYRIRTPKYRVCTKDDNRLNTNFSFPCIVKPNAEGSSKGISDICIATNKEELKTLITNNIKAYGQDMLVEEYIDGREFTVGVLGNGDDVHVFSPMEIIYLKKNKFNIYSYNVKQDYKKLIRYECPSKLDPKIEEEMIFMAKKIFKVLSCHDFSRIDFRLNSEGKPYFIEINPLPGLAPGYSDFPMLAEFCGMDYVTLVRSILRNALHRNGLPFQI</sequence>
<protein>
    <submittedName>
        <fullName evidence="12">D-alanine--D-alanine ligase</fullName>
    </submittedName>
</protein>
<keyword evidence="7" id="KW-0133">Cell shape</keyword>
<dbReference type="GO" id="GO:0008360">
    <property type="term" value="P:regulation of cell shape"/>
    <property type="evidence" value="ECO:0007669"/>
    <property type="project" value="UniProtKB-KW"/>
</dbReference>
<evidence type="ECO:0000256" key="8">
    <source>
        <dbReference type="ARBA" id="ARBA00022984"/>
    </source>
</evidence>
<evidence type="ECO:0000313" key="12">
    <source>
        <dbReference type="EMBL" id="HCL01534.1"/>
    </source>
</evidence>
<dbReference type="GO" id="GO:0008716">
    <property type="term" value="F:D-alanine-D-alanine ligase activity"/>
    <property type="evidence" value="ECO:0007669"/>
    <property type="project" value="InterPro"/>
</dbReference>
<evidence type="ECO:0000256" key="1">
    <source>
        <dbReference type="ARBA" id="ARBA00004496"/>
    </source>
</evidence>
<evidence type="ECO:0000256" key="4">
    <source>
        <dbReference type="ARBA" id="ARBA00022598"/>
    </source>
</evidence>
<comment type="subcellular location">
    <subcellularLocation>
        <location evidence="1">Cytoplasm</location>
    </subcellularLocation>
</comment>
<dbReference type="PROSITE" id="PS00844">
    <property type="entry name" value="DALA_DALA_LIGASE_2"/>
    <property type="match status" value="1"/>
</dbReference>
<keyword evidence="3" id="KW-0963">Cytoplasm</keyword>
<evidence type="ECO:0000256" key="3">
    <source>
        <dbReference type="ARBA" id="ARBA00022490"/>
    </source>
</evidence>
<dbReference type="PANTHER" id="PTHR23132">
    <property type="entry name" value="D-ALANINE--D-ALANINE LIGASE"/>
    <property type="match status" value="1"/>
</dbReference>